<dbReference type="InterPro" id="IPR052411">
    <property type="entry name" value="c-mor_Regulatory_Protein"/>
</dbReference>
<reference evidence="2 3" key="1">
    <citation type="submission" date="2023-06" db="EMBL/GenBank/DDBJ databases">
        <title>Paenibacillus polygonum sp. nov., an endophytic bacterium, isolated from Polygonum lapathifolium L. in Nanji Wetland National Nature Reserve, South of Poyang Lake, Jiangxi Province, China.</title>
        <authorList>
            <person name="Yu Z."/>
        </authorList>
    </citation>
    <scope>NUCLEOTIDE SEQUENCE [LARGE SCALE GENOMIC DNA]</scope>
    <source>
        <strain evidence="2 3">C31</strain>
    </source>
</reference>
<dbReference type="NCBIfam" id="NF040785">
    <property type="entry name" value="CD3324_fam"/>
    <property type="match status" value="1"/>
</dbReference>
<evidence type="ECO:0000259" key="1">
    <source>
        <dbReference type="Pfam" id="PF08765"/>
    </source>
</evidence>
<dbReference type="SUPFAM" id="SSF46689">
    <property type="entry name" value="Homeodomain-like"/>
    <property type="match status" value="1"/>
</dbReference>
<protein>
    <submittedName>
        <fullName evidence="2">CD3324 family protein</fullName>
    </submittedName>
</protein>
<dbReference type="EMBL" id="CP127162">
    <property type="protein sequence ID" value="WIV17231.1"/>
    <property type="molecule type" value="Genomic_DNA"/>
</dbReference>
<organism evidence="2 3">
    <name type="scientific">Paenibacillus polygoni</name>
    <dbReference type="NCBI Taxonomy" id="3050112"/>
    <lineage>
        <taxon>Bacteria</taxon>
        <taxon>Bacillati</taxon>
        <taxon>Bacillota</taxon>
        <taxon>Bacilli</taxon>
        <taxon>Bacillales</taxon>
        <taxon>Paenibacillaceae</taxon>
        <taxon>Paenibacillus</taxon>
    </lineage>
</organism>
<dbReference type="Pfam" id="PF08765">
    <property type="entry name" value="Mor"/>
    <property type="match status" value="1"/>
</dbReference>
<dbReference type="RefSeq" id="WP_285741401.1">
    <property type="nucleotide sequence ID" value="NZ_CP127162.1"/>
</dbReference>
<name>A0ABY8X1C1_9BACL</name>
<dbReference type="Gene3D" id="1.10.10.60">
    <property type="entry name" value="Homeodomain-like"/>
    <property type="match status" value="1"/>
</dbReference>
<dbReference type="PANTHER" id="PTHR37812">
    <property type="entry name" value="MU-LIKE PROPHAGE FLUMU PROTEIN C"/>
    <property type="match status" value="1"/>
</dbReference>
<evidence type="ECO:0000313" key="2">
    <source>
        <dbReference type="EMBL" id="WIV17231.1"/>
    </source>
</evidence>
<evidence type="ECO:0000313" key="3">
    <source>
        <dbReference type="Proteomes" id="UP001236415"/>
    </source>
</evidence>
<dbReference type="InterPro" id="IPR049739">
    <property type="entry name" value="YraL-like"/>
</dbReference>
<accession>A0ABY8X1C1</accession>
<dbReference type="Proteomes" id="UP001236415">
    <property type="component" value="Chromosome"/>
</dbReference>
<dbReference type="InterPro" id="IPR014875">
    <property type="entry name" value="Mor_transcription_activator"/>
</dbReference>
<proteinExistence type="predicted"/>
<dbReference type="InterPro" id="IPR009057">
    <property type="entry name" value="Homeodomain-like_sf"/>
</dbReference>
<sequence>MRKYVNAREVLPESLIKEIQKYVKGQHIYIPQTERQTWGESTGIRQELERRNEEIVRRFESGISIQQLSKVFHLSEDRIRGIIYERQT</sequence>
<feature type="domain" description="Mor transcription activator" evidence="1">
    <location>
        <begin position="12"/>
        <end position="85"/>
    </location>
</feature>
<keyword evidence="3" id="KW-1185">Reference proteome</keyword>
<dbReference type="PANTHER" id="PTHR37812:SF1">
    <property type="entry name" value="MU-LIKE PROPHAGE FLUMU PROTEIN C"/>
    <property type="match status" value="1"/>
</dbReference>
<gene>
    <name evidence="2" type="ORF">QPK24_12275</name>
</gene>